<proteinExistence type="inferred from homology"/>
<keyword evidence="3" id="KW-0547">Nucleotide-binding</keyword>
<evidence type="ECO:0000259" key="5">
    <source>
        <dbReference type="PROSITE" id="PS50893"/>
    </source>
</evidence>
<comment type="similarity">
    <text evidence="1">Belongs to the ABC transporter superfamily.</text>
</comment>
<dbReference type="Gene3D" id="3.40.50.300">
    <property type="entry name" value="P-loop containing nucleotide triphosphate hydrolases"/>
    <property type="match status" value="1"/>
</dbReference>
<dbReference type="PROSITE" id="PS50893">
    <property type="entry name" value="ABC_TRANSPORTER_2"/>
    <property type="match status" value="1"/>
</dbReference>
<dbReference type="InterPro" id="IPR017871">
    <property type="entry name" value="ABC_transporter-like_CS"/>
</dbReference>
<evidence type="ECO:0000256" key="3">
    <source>
        <dbReference type="ARBA" id="ARBA00022741"/>
    </source>
</evidence>
<protein>
    <submittedName>
        <fullName evidence="6">ABC transporter ATP-binding protein</fullName>
    </submittedName>
</protein>
<dbReference type="SMART" id="SM00382">
    <property type="entry name" value="AAA"/>
    <property type="match status" value="1"/>
</dbReference>
<dbReference type="PANTHER" id="PTHR43335:SF4">
    <property type="entry name" value="ABC TRANSPORTER, ATP-BINDING PROTEIN"/>
    <property type="match status" value="1"/>
</dbReference>
<evidence type="ECO:0000256" key="4">
    <source>
        <dbReference type="ARBA" id="ARBA00022840"/>
    </source>
</evidence>
<dbReference type="Proteomes" id="UP001240171">
    <property type="component" value="Unassembled WGS sequence"/>
</dbReference>
<accession>A0ABT9CDN9</accession>
<evidence type="ECO:0000256" key="1">
    <source>
        <dbReference type="ARBA" id="ARBA00005417"/>
    </source>
</evidence>
<keyword evidence="2" id="KW-0813">Transport</keyword>
<dbReference type="PANTHER" id="PTHR43335">
    <property type="entry name" value="ABC TRANSPORTER, ATP-BINDING PROTEIN"/>
    <property type="match status" value="1"/>
</dbReference>
<name>A0ABT9CDN9_9BACL</name>
<feature type="domain" description="ABC transporter" evidence="5">
    <location>
        <begin position="25"/>
        <end position="252"/>
    </location>
</feature>
<organism evidence="6 7">
    <name type="scientific">Paenibacillus lacisoli</name>
    <dbReference type="NCBI Taxonomy" id="3064525"/>
    <lineage>
        <taxon>Bacteria</taxon>
        <taxon>Bacillati</taxon>
        <taxon>Bacillota</taxon>
        <taxon>Bacilli</taxon>
        <taxon>Bacillales</taxon>
        <taxon>Paenibacillaceae</taxon>
        <taxon>Paenibacillus</taxon>
    </lineage>
</organism>
<dbReference type="Pfam" id="PF00005">
    <property type="entry name" value="ABC_tran"/>
    <property type="match status" value="1"/>
</dbReference>
<dbReference type="InterPro" id="IPR027417">
    <property type="entry name" value="P-loop_NTPase"/>
</dbReference>
<dbReference type="RefSeq" id="WP_305024063.1">
    <property type="nucleotide sequence ID" value="NZ_JAUQTB010000004.1"/>
</dbReference>
<comment type="caution">
    <text evidence="6">The sequence shown here is derived from an EMBL/GenBank/DDBJ whole genome shotgun (WGS) entry which is preliminary data.</text>
</comment>
<dbReference type="InterPro" id="IPR003593">
    <property type="entry name" value="AAA+_ATPase"/>
</dbReference>
<dbReference type="PROSITE" id="PS00211">
    <property type="entry name" value="ABC_TRANSPORTER_1"/>
    <property type="match status" value="1"/>
</dbReference>
<reference evidence="6 7" key="1">
    <citation type="submission" date="2023-07" db="EMBL/GenBank/DDBJ databases">
        <title>Paenibacillus sp. JX-17 nov. isolated from soil.</title>
        <authorList>
            <person name="Wan Y."/>
            <person name="Liu B."/>
        </authorList>
    </citation>
    <scope>NUCLEOTIDE SEQUENCE [LARGE SCALE GENOMIC DNA]</scope>
    <source>
        <strain evidence="6 7">JX-17</strain>
    </source>
</reference>
<dbReference type="EMBL" id="JAUQTB010000004">
    <property type="protein sequence ID" value="MDO7906759.1"/>
    <property type="molecule type" value="Genomic_DNA"/>
</dbReference>
<evidence type="ECO:0000256" key="2">
    <source>
        <dbReference type="ARBA" id="ARBA00022448"/>
    </source>
</evidence>
<dbReference type="InterPro" id="IPR003439">
    <property type="entry name" value="ABC_transporter-like_ATP-bd"/>
</dbReference>
<evidence type="ECO:0000313" key="7">
    <source>
        <dbReference type="Proteomes" id="UP001240171"/>
    </source>
</evidence>
<evidence type="ECO:0000313" key="6">
    <source>
        <dbReference type="EMBL" id="MDO7906759.1"/>
    </source>
</evidence>
<gene>
    <name evidence="6" type="ORF">Q5741_10020</name>
</gene>
<dbReference type="CDD" id="cd03268">
    <property type="entry name" value="ABC_BcrA_bacitracin_resist"/>
    <property type="match status" value="1"/>
</dbReference>
<dbReference type="SUPFAM" id="SSF52540">
    <property type="entry name" value="P-loop containing nucleoside triphosphate hydrolases"/>
    <property type="match status" value="1"/>
</dbReference>
<keyword evidence="7" id="KW-1185">Reference proteome</keyword>
<keyword evidence="4 6" id="KW-0067">ATP-binding</keyword>
<dbReference type="GO" id="GO:0005524">
    <property type="term" value="F:ATP binding"/>
    <property type="evidence" value="ECO:0007669"/>
    <property type="project" value="UniProtKB-KW"/>
</dbReference>
<sequence length="323" mass="36306">MTWKENPVNHAINKPVNKPVDKLIIETRELWKTYRSRAAVKHLDLQIRQGDIYGFLGPNGAGKTTTIRMLLGLIRPTRGSIRIFGKDIRKERMDILRRVGSLVEYPSNYGHLNAIENLEAIRRILDVPRSRIDEVLSIVRLTAHAKRPVKGYSLGMKQRLGIAAALLGQPELLILDEPTNGLDPEGIQEVRELIKEMPRQRGITVLVSSHLLGEVEQMATTVGIIREGEMVFQDTIESLHQQAAGGIRIVVSEPEDAQHLARECGYHSTKSGAALEFGQMNDEAVSLLVKRLVENRHAIYRVEEQRRSLEDLFLQVVGRGASL</sequence>